<dbReference type="Pfam" id="PF18895">
    <property type="entry name" value="T4SS_pilin"/>
    <property type="match status" value="1"/>
</dbReference>
<protein>
    <submittedName>
        <fullName evidence="3">Uncharacterized protein</fullName>
    </submittedName>
</protein>
<name>A0A1F5MHG6_9BACT</name>
<evidence type="ECO:0000313" key="3">
    <source>
        <dbReference type="EMBL" id="OGE64807.1"/>
    </source>
</evidence>
<dbReference type="EMBL" id="MFDT01000037">
    <property type="protein sequence ID" value="OGE64807.1"/>
    <property type="molecule type" value="Genomic_DNA"/>
</dbReference>
<evidence type="ECO:0000256" key="1">
    <source>
        <dbReference type="SAM" id="Phobius"/>
    </source>
</evidence>
<reference evidence="3 4" key="1">
    <citation type="journal article" date="2016" name="Nat. Commun.">
        <title>Thousands of microbial genomes shed light on interconnected biogeochemical processes in an aquifer system.</title>
        <authorList>
            <person name="Anantharaman K."/>
            <person name="Brown C.T."/>
            <person name="Hug L.A."/>
            <person name="Sharon I."/>
            <person name="Castelle C.J."/>
            <person name="Probst A.J."/>
            <person name="Thomas B.C."/>
            <person name="Singh A."/>
            <person name="Wilkins M.J."/>
            <person name="Karaoz U."/>
            <person name="Brodie E.L."/>
            <person name="Williams K.H."/>
            <person name="Hubbard S.S."/>
            <person name="Banfield J.F."/>
        </authorList>
    </citation>
    <scope>NUCLEOTIDE SEQUENCE [LARGE SCALE GENOMIC DNA]</scope>
</reference>
<evidence type="ECO:0000256" key="2">
    <source>
        <dbReference type="SAM" id="SignalP"/>
    </source>
</evidence>
<proteinExistence type="predicted"/>
<dbReference type="AlphaFoldDB" id="A0A1F5MHG6"/>
<comment type="caution">
    <text evidence="3">The sequence shown here is derived from an EMBL/GenBank/DDBJ whole genome shotgun (WGS) entry which is preliminary data.</text>
</comment>
<accession>A0A1F5MHG6</accession>
<evidence type="ECO:0000313" key="4">
    <source>
        <dbReference type="Proteomes" id="UP000178859"/>
    </source>
</evidence>
<keyword evidence="1" id="KW-1133">Transmembrane helix</keyword>
<feature type="transmembrane region" description="Helical" evidence="1">
    <location>
        <begin position="96"/>
        <end position="117"/>
    </location>
</feature>
<organism evidence="3 4">
    <name type="scientific">Candidatus Daviesbacteria bacterium RIFCSPLOWO2_02_FULL_36_7</name>
    <dbReference type="NCBI Taxonomy" id="1797792"/>
    <lineage>
        <taxon>Bacteria</taxon>
        <taxon>Candidatus Daviesiibacteriota</taxon>
    </lineage>
</organism>
<dbReference type="InterPro" id="IPR043993">
    <property type="entry name" value="T4SS_pilin"/>
</dbReference>
<dbReference type="Proteomes" id="UP000178859">
    <property type="component" value="Unassembled WGS sequence"/>
</dbReference>
<gene>
    <name evidence="3" type="ORF">A3I48_01600</name>
</gene>
<sequence>MHIINLVKKLAFVGSIATVLLAPIQAFAQTPTPIPGINIIAPGVGFKSLTDFIGKAITIALGLAIIVVLVMLILGAFEWITSGGDKEAVGKARGRIINALIGLAILAIAFALARVAAQFVGFDISNITIPGPNTSAIPSGQF</sequence>
<keyword evidence="1" id="KW-0812">Transmembrane</keyword>
<feature type="signal peptide" evidence="2">
    <location>
        <begin position="1"/>
        <end position="28"/>
    </location>
</feature>
<keyword evidence="2" id="KW-0732">Signal</keyword>
<feature type="chain" id="PRO_5009520042" evidence="2">
    <location>
        <begin position="29"/>
        <end position="142"/>
    </location>
</feature>
<feature type="transmembrane region" description="Helical" evidence="1">
    <location>
        <begin position="52"/>
        <end position="75"/>
    </location>
</feature>
<keyword evidence="1" id="KW-0472">Membrane</keyword>